<dbReference type="KEGG" id="tsph:KIH39_04895"/>
<evidence type="ECO:0000313" key="3">
    <source>
        <dbReference type="EMBL" id="QVL33257.1"/>
    </source>
</evidence>
<gene>
    <name evidence="3" type="primary">ccoS</name>
    <name evidence="3" type="ORF">KIH39_04895</name>
</gene>
<dbReference type="RefSeq" id="WP_213498147.1">
    <property type="nucleotide sequence ID" value="NZ_CP074694.1"/>
</dbReference>
<keyword evidence="4" id="KW-1185">Reference proteome</keyword>
<dbReference type="Proteomes" id="UP000676194">
    <property type="component" value="Chromosome"/>
</dbReference>
<evidence type="ECO:0000313" key="4">
    <source>
        <dbReference type="Proteomes" id="UP000676194"/>
    </source>
</evidence>
<name>A0A8E6B8E4_9BACT</name>
<accession>A0A8E6B8E4</accession>
<keyword evidence="2" id="KW-0472">Membrane</keyword>
<reference evidence="3" key="1">
    <citation type="submission" date="2021-05" db="EMBL/GenBank/DDBJ databases">
        <title>Complete genome sequence of the cellulolytic planctomycete Telmatocola sphagniphila SP2T and characterization of the first cellulase from planctomycetes.</title>
        <authorList>
            <person name="Rakitin A.L."/>
            <person name="Beletsky A.V."/>
            <person name="Naumoff D.G."/>
            <person name="Kulichevskaya I.S."/>
            <person name="Mardanov A.V."/>
            <person name="Ravin N.V."/>
            <person name="Dedysh S.N."/>
        </authorList>
    </citation>
    <scope>NUCLEOTIDE SEQUENCE</scope>
    <source>
        <strain evidence="3">SP2T</strain>
    </source>
</reference>
<keyword evidence="2" id="KW-1133">Transmembrane helix</keyword>
<keyword evidence="2" id="KW-0812">Transmembrane</keyword>
<sequence length="86" mass="9379">MSIPIDPEVITSNDKLMILIVTVASLMFSAAMIMALAWGVKDGQFENFTRSARAIFDPDEPIGETTDAFPGQPQRRPSQPGRPTAD</sequence>
<proteinExistence type="predicted"/>
<dbReference type="Pfam" id="PF03597">
    <property type="entry name" value="FixS"/>
    <property type="match status" value="1"/>
</dbReference>
<feature type="transmembrane region" description="Helical" evidence="2">
    <location>
        <begin position="16"/>
        <end position="40"/>
    </location>
</feature>
<dbReference type="InterPro" id="IPR004714">
    <property type="entry name" value="Cyt_oxidase_maturation_cbb3"/>
</dbReference>
<protein>
    <submittedName>
        <fullName evidence="3">Cbb3-type cytochrome oxidase assembly protein CcoS</fullName>
    </submittedName>
</protein>
<feature type="compositionally biased region" description="Low complexity" evidence="1">
    <location>
        <begin position="70"/>
        <end position="86"/>
    </location>
</feature>
<dbReference type="AlphaFoldDB" id="A0A8E6B8E4"/>
<feature type="region of interest" description="Disordered" evidence="1">
    <location>
        <begin position="56"/>
        <end position="86"/>
    </location>
</feature>
<organism evidence="3 4">
    <name type="scientific">Telmatocola sphagniphila</name>
    <dbReference type="NCBI Taxonomy" id="1123043"/>
    <lineage>
        <taxon>Bacteria</taxon>
        <taxon>Pseudomonadati</taxon>
        <taxon>Planctomycetota</taxon>
        <taxon>Planctomycetia</taxon>
        <taxon>Gemmatales</taxon>
        <taxon>Gemmataceae</taxon>
    </lineage>
</organism>
<dbReference type="EMBL" id="CP074694">
    <property type="protein sequence ID" value="QVL33257.1"/>
    <property type="molecule type" value="Genomic_DNA"/>
</dbReference>
<evidence type="ECO:0000256" key="1">
    <source>
        <dbReference type="SAM" id="MobiDB-lite"/>
    </source>
</evidence>
<evidence type="ECO:0000256" key="2">
    <source>
        <dbReference type="SAM" id="Phobius"/>
    </source>
</evidence>